<feature type="compositionally biased region" description="Basic and acidic residues" evidence="1">
    <location>
        <begin position="1"/>
        <end position="26"/>
    </location>
</feature>
<protein>
    <recommendedName>
        <fullName evidence="4">RRM domain-containing protein</fullName>
    </recommendedName>
</protein>
<dbReference type="PANTHER" id="PTHR47031">
    <property type="entry name" value="SAP DNA-BINDING DOMAIN-CONTAINING PROTEIN"/>
    <property type="match status" value="1"/>
</dbReference>
<feature type="compositionally biased region" description="Basic and acidic residues" evidence="1">
    <location>
        <begin position="60"/>
        <end position="77"/>
    </location>
</feature>
<evidence type="ECO:0000313" key="3">
    <source>
        <dbReference type="Proteomes" id="UP000041254"/>
    </source>
</evidence>
<dbReference type="EMBL" id="CDMY01000292">
    <property type="protein sequence ID" value="CEL99920.1"/>
    <property type="molecule type" value="Genomic_DNA"/>
</dbReference>
<dbReference type="InterPro" id="IPR012677">
    <property type="entry name" value="Nucleotide-bd_a/b_plait_sf"/>
</dbReference>
<name>A0A0G4EPY7_VITBC</name>
<accession>A0A0G4EPY7</accession>
<dbReference type="Gene3D" id="3.30.70.330">
    <property type="match status" value="1"/>
</dbReference>
<gene>
    <name evidence="2" type="ORF">Vbra_12697</name>
</gene>
<dbReference type="Proteomes" id="UP000041254">
    <property type="component" value="Unassembled WGS sequence"/>
</dbReference>
<evidence type="ECO:0000313" key="2">
    <source>
        <dbReference type="EMBL" id="CEL99920.1"/>
    </source>
</evidence>
<dbReference type="InterPro" id="IPR034257">
    <property type="entry name" value="Acinus_RRM"/>
</dbReference>
<dbReference type="GO" id="GO:0003676">
    <property type="term" value="F:nucleic acid binding"/>
    <property type="evidence" value="ECO:0007669"/>
    <property type="project" value="InterPro"/>
</dbReference>
<evidence type="ECO:0000256" key="1">
    <source>
        <dbReference type="SAM" id="MobiDB-lite"/>
    </source>
</evidence>
<organism evidence="2 3">
    <name type="scientific">Vitrella brassicaformis (strain CCMP3155)</name>
    <dbReference type="NCBI Taxonomy" id="1169540"/>
    <lineage>
        <taxon>Eukaryota</taxon>
        <taxon>Sar</taxon>
        <taxon>Alveolata</taxon>
        <taxon>Colpodellida</taxon>
        <taxon>Vitrellaceae</taxon>
        <taxon>Vitrella</taxon>
    </lineage>
</organism>
<dbReference type="STRING" id="1169540.A0A0G4EPY7"/>
<dbReference type="PANTHER" id="PTHR47031:SF3">
    <property type="entry name" value="SAP DOMAIN-CONTAINING PROTEIN"/>
    <property type="match status" value="1"/>
</dbReference>
<feature type="region of interest" description="Disordered" evidence="1">
    <location>
        <begin position="186"/>
        <end position="246"/>
    </location>
</feature>
<reference evidence="2 3" key="1">
    <citation type="submission" date="2014-11" db="EMBL/GenBank/DDBJ databases">
        <authorList>
            <person name="Zhu J."/>
            <person name="Qi W."/>
            <person name="Song R."/>
        </authorList>
    </citation>
    <scope>NUCLEOTIDE SEQUENCE [LARGE SCALE GENOMIC DNA]</scope>
</reference>
<dbReference type="CDD" id="cd12432">
    <property type="entry name" value="RRM_ACINU"/>
    <property type="match status" value="1"/>
</dbReference>
<keyword evidence="3" id="KW-1185">Reference proteome</keyword>
<feature type="compositionally biased region" description="Basic and acidic residues" evidence="1">
    <location>
        <begin position="353"/>
        <end position="372"/>
    </location>
</feature>
<feature type="compositionally biased region" description="Basic and acidic residues" evidence="1">
    <location>
        <begin position="382"/>
        <end position="429"/>
    </location>
</feature>
<feature type="region of interest" description="Disordered" evidence="1">
    <location>
        <begin position="1"/>
        <end position="99"/>
    </location>
</feature>
<feature type="region of interest" description="Disordered" evidence="1">
    <location>
        <begin position="332"/>
        <end position="429"/>
    </location>
</feature>
<dbReference type="SUPFAM" id="SSF54928">
    <property type="entry name" value="RNA-binding domain, RBD"/>
    <property type="match status" value="1"/>
</dbReference>
<proteinExistence type="predicted"/>
<evidence type="ECO:0008006" key="4">
    <source>
        <dbReference type="Google" id="ProtNLM"/>
    </source>
</evidence>
<dbReference type="AlphaFoldDB" id="A0A0G4EPY7"/>
<dbReference type="OrthoDB" id="5348404at2759"/>
<dbReference type="InterPro" id="IPR035979">
    <property type="entry name" value="RBD_domain_sf"/>
</dbReference>
<dbReference type="VEuPathDB" id="CryptoDB:Vbra_12697"/>
<sequence length="429" mass="47798">MQADDDAHVQHDHEEPLDNHNGHQQEQDEQGGQEPTRAAVEAAGEQQQQQQDGALLPEDVAMKGHAIDGDVNGREEGEATPAGGANGADDGGGADGEREVEVARGVPSPCLVIYGFVRPFTEKSVRSLLEETGTIRRFWMDSIKTHCLVEFETEDDAIRTKDALTDVVWPKTSSCVLEPHFATQREMDDAEAGKRKALPPRTLNVASPDAQPTIPGVGAHPSRSPLPFSASHPAGQKHISPLPPGRTPDGMPVPFSKAGNGGAVPQANKTVEALDRMSRLFKKTKPCPYPLYWLPVEQREVLRRQMRRVRPIISPPDDLYEALPHLLQHTMPGESAQQQHESPPRPHRPSTVNDKEPLTPHPLPKDRDKDSPESPPGYGPMRRRDDPHTSEGSRRPGPYDRYEMINRMDRDKDRDRERGREREREREEP</sequence>
<dbReference type="InParanoid" id="A0A0G4EPY7"/>
<feature type="compositionally biased region" description="Gly residues" evidence="1">
    <location>
        <begin position="84"/>
        <end position="94"/>
    </location>
</feature>